<dbReference type="GO" id="GO:0070593">
    <property type="term" value="P:dendrite self-avoidance"/>
    <property type="evidence" value="ECO:0007669"/>
    <property type="project" value="TreeGrafter"/>
</dbReference>
<evidence type="ECO:0000259" key="2">
    <source>
        <dbReference type="PROSITE" id="PS50835"/>
    </source>
</evidence>
<dbReference type="SMART" id="SM00409">
    <property type="entry name" value="IG"/>
    <property type="match status" value="1"/>
</dbReference>
<reference evidence="3" key="2">
    <citation type="submission" date="2025-09" db="UniProtKB">
        <authorList>
            <consortium name="Ensembl"/>
        </authorList>
    </citation>
    <scope>IDENTIFICATION</scope>
</reference>
<dbReference type="InterPro" id="IPR003599">
    <property type="entry name" value="Ig_sub"/>
</dbReference>
<dbReference type="GO" id="GO:0030424">
    <property type="term" value="C:axon"/>
    <property type="evidence" value="ECO:0007669"/>
    <property type="project" value="TreeGrafter"/>
</dbReference>
<dbReference type="GO" id="GO:0007411">
    <property type="term" value="P:axon guidance"/>
    <property type="evidence" value="ECO:0007669"/>
    <property type="project" value="TreeGrafter"/>
</dbReference>
<keyword evidence="1" id="KW-0393">Immunoglobulin domain</keyword>
<dbReference type="InterPro" id="IPR007110">
    <property type="entry name" value="Ig-like_dom"/>
</dbReference>
<evidence type="ECO:0000313" key="4">
    <source>
        <dbReference type="Proteomes" id="UP000694522"/>
    </source>
</evidence>
<dbReference type="PANTHER" id="PTHR10075:SF72">
    <property type="entry name" value="CELL ADHESION MOLECULE DSCAML1"/>
    <property type="match status" value="1"/>
</dbReference>
<dbReference type="AlphaFoldDB" id="A0A8B9FCA6"/>
<dbReference type="FunFam" id="2.60.40.10:FF:000104">
    <property type="entry name" value="Down syndrome cell adhesion molecule b"/>
    <property type="match status" value="1"/>
</dbReference>
<dbReference type="Proteomes" id="UP000694522">
    <property type="component" value="Unplaced"/>
</dbReference>
<dbReference type="CDD" id="cd05734">
    <property type="entry name" value="Ig_DSCAM"/>
    <property type="match status" value="1"/>
</dbReference>
<reference evidence="3" key="1">
    <citation type="submission" date="2025-08" db="UniProtKB">
        <authorList>
            <consortium name="Ensembl"/>
        </authorList>
    </citation>
    <scope>IDENTIFICATION</scope>
</reference>
<dbReference type="SUPFAM" id="SSF48726">
    <property type="entry name" value="Immunoglobulin"/>
    <property type="match status" value="1"/>
</dbReference>
<dbReference type="GO" id="GO:0007417">
    <property type="term" value="P:central nervous system development"/>
    <property type="evidence" value="ECO:0007669"/>
    <property type="project" value="TreeGrafter"/>
</dbReference>
<dbReference type="Pfam" id="PF13927">
    <property type="entry name" value="Ig_3"/>
    <property type="match status" value="1"/>
</dbReference>
<dbReference type="Ensembl" id="ENSACOT00000005769.1">
    <property type="protein sequence ID" value="ENSACOP00000005565.1"/>
    <property type="gene ID" value="ENSACOG00000003931.1"/>
</dbReference>
<dbReference type="Gene3D" id="2.60.40.10">
    <property type="entry name" value="Immunoglobulins"/>
    <property type="match status" value="1"/>
</dbReference>
<dbReference type="PANTHER" id="PTHR10075">
    <property type="entry name" value="BASIGIN RELATED"/>
    <property type="match status" value="1"/>
</dbReference>
<dbReference type="GO" id="GO:0007156">
    <property type="term" value="P:homophilic cell adhesion via plasma membrane adhesion molecules"/>
    <property type="evidence" value="ECO:0007669"/>
    <property type="project" value="TreeGrafter"/>
</dbReference>
<dbReference type="GO" id="GO:0005886">
    <property type="term" value="C:plasma membrane"/>
    <property type="evidence" value="ECO:0007669"/>
    <property type="project" value="TreeGrafter"/>
</dbReference>
<dbReference type="PROSITE" id="PS50835">
    <property type="entry name" value="IG_LIKE"/>
    <property type="match status" value="1"/>
</dbReference>
<evidence type="ECO:0000313" key="3">
    <source>
        <dbReference type="Ensembl" id="ENSACOP00000005565.1"/>
    </source>
</evidence>
<evidence type="ECO:0000256" key="1">
    <source>
        <dbReference type="ARBA" id="ARBA00023319"/>
    </source>
</evidence>
<name>A0A8B9FCA6_9PSIT</name>
<feature type="domain" description="Ig-like" evidence="2">
    <location>
        <begin position="27"/>
        <end position="122"/>
    </location>
</feature>
<organism evidence="3 4">
    <name type="scientific">Amazona collaria</name>
    <name type="common">yellow-billed parrot</name>
    <dbReference type="NCBI Taxonomy" id="241587"/>
    <lineage>
        <taxon>Eukaryota</taxon>
        <taxon>Metazoa</taxon>
        <taxon>Chordata</taxon>
        <taxon>Craniata</taxon>
        <taxon>Vertebrata</taxon>
        <taxon>Euteleostomi</taxon>
        <taxon>Archelosauria</taxon>
        <taxon>Archosauria</taxon>
        <taxon>Dinosauria</taxon>
        <taxon>Saurischia</taxon>
        <taxon>Theropoda</taxon>
        <taxon>Coelurosauria</taxon>
        <taxon>Aves</taxon>
        <taxon>Neognathae</taxon>
        <taxon>Neoaves</taxon>
        <taxon>Telluraves</taxon>
        <taxon>Australaves</taxon>
        <taxon>Psittaciformes</taxon>
        <taxon>Psittacidae</taxon>
        <taxon>Amazona</taxon>
    </lineage>
</organism>
<accession>A0A8B9FCA6</accession>
<dbReference type="SMART" id="SM00408">
    <property type="entry name" value="IGc2"/>
    <property type="match status" value="1"/>
</dbReference>
<dbReference type="InterPro" id="IPR036179">
    <property type="entry name" value="Ig-like_dom_sf"/>
</dbReference>
<dbReference type="InterPro" id="IPR013783">
    <property type="entry name" value="Ig-like_fold"/>
</dbReference>
<sequence>LLAWEELHGTGGVFVAVTIFSLQLVPPRFVVQPNNQDGIYGKAGVLNCSVDGYPPPKVMWKHAKGRGETWYSLSPPRKRQPPAILPNSSLLIRHVLEEDIGYYLCQASNGVGTDISKSMFLTVKSK</sequence>
<proteinExistence type="predicted"/>
<keyword evidence="4" id="KW-1185">Reference proteome</keyword>
<dbReference type="GO" id="GO:0098632">
    <property type="term" value="F:cell-cell adhesion mediator activity"/>
    <property type="evidence" value="ECO:0007669"/>
    <property type="project" value="TreeGrafter"/>
</dbReference>
<protein>
    <recommendedName>
        <fullName evidence="2">Ig-like domain-containing protein</fullName>
    </recommendedName>
</protein>
<dbReference type="InterPro" id="IPR003598">
    <property type="entry name" value="Ig_sub2"/>
</dbReference>